<keyword evidence="4" id="KW-0808">Transferase</keyword>
<dbReference type="Pfam" id="PF16861">
    <property type="entry name" value="Carbam_trans_C"/>
    <property type="match status" value="1"/>
</dbReference>
<dbReference type="PANTHER" id="PTHR34847:SF1">
    <property type="entry name" value="NODULATION PROTEIN U"/>
    <property type="match status" value="1"/>
</dbReference>
<feature type="domain" description="Carbamoyltransferase" evidence="2">
    <location>
        <begin position="91"/>
        <end position="305"/>
    </location>
</feature>
<dbReference type="Proteomes" id="UP001212821">
    <property type="component" value="Chromosome"/>
</dbReference>
<dbReference type="CDD" id="cd24033">
    <property type="entry name" value="ASKHA_NBD_NodU_CmcH-like_N"/>
    <property type="match status" value="1"/>
</dbReference>
<gene>
    <name evidence="4" type="ORF">O1G21_27300</name>
</gene>
<dbReference type="RefSeq" id="WP_270147359.1">
    <property type="nucleotide sequence ID" value="NZ_CP115450.1"/>
</dbReference>
<dbReference type="InterPro" id="IPR051338">
    <property type="entry name" value="NodU/CmcH_Carbamoyltrnsfr"/>
</dbReference>
<evidence type="ECO:0000313" key="4">
    <source>
        <dbReference type="EMBL" id="WBP89186.1"/>
    </source>
</evidence>
<dbReference type="InterPro" id="IPR038152">
    <property type="entry name" value="Carbam_trans_C_sf"/>
</dbReference>
<dbReference type="PANTHER" id="PTHR34847">
    <property type="entry name" value="NODULATION PROTEIN U"/>
    <property type="match status" value="1"/>
</dbReference>
<protein>
    <submittedName>
        <fullName evidence="4">Carbamoyl transferase</fullName>
    </submittedName>
</protein>
<dbReference type="GO" id="GO:0016740">
    <property type="term" value="F:transferase activity"/>
    <property type="evidence" value="ECO:0007669"/>
    <property type="project" value="UniProtKB-KW"/>
</dbReference>
<dbReference type="InterPro" id="IPR003696">
    <property type="entry name" value="Carbtransf_dom"/>
</dbReference>
<dbReference type="Pfam" id="PF02543">
    <property type="entry name" value="Carbam_trans_N"/>
    <property type="match status" value="1"/>
</dbReference>
<dbReference type="Gene3D" id="3.90.870.20">
    <property type="entry name" value="Carbamoyltransferase, C-terminal domain"/>
    <property type="match status" value="1"/>
</dbReference>
<name>A0ABY7Q9D3_9ACTN</name>
<reference evidence="5" key="1">
    <citation type="submission" date="2022-12" db="EMBL/GenBank/DDBJ databases">
        <authorList>
            <person name="Mo P."/>
        </authorList>
    </citation>
    <scope>NUCLEOTIDE SEQUENCE [LARGE SCALE GENOMIC DNA]</scope>
    <source>
        <strain evidence="5">HUAS 3-15</strain>
    </source>
</reference>
<dbReference type="SUPFAM" id="SSF53067">
    <property type="entry name" value="Actin-like ATPase domain"/>
    <property type="match status" value="1"/>
</dbReference>
<sequence length="546" mass="58704">MSDTPIAVGLNLGHDGGCAVVVGDRVVAIAEERLNRTRYSAGWHAALAYCLQAAEVALADVGVVVFSCLGPRLPEGFTGGLDLYGLPPARITTVDHHLSHAYGAFCLSGTDEALVVVADGAGNDHRTESYFLADRTAITRVGGNREGRARAGGIGATYEAVTNWLGFDEQECGKTMALASYGDPKAVGVPLFDLSGTQVEGRLTGTHEGGLARFAAGAGVDLGPLHTWDSPRARDLAAWVQTRTEDVLAEVIARLMAEHQRATVCFAGGVAMNCVANEVVRRRTGARMFVPPPASDRGQALGNALHGIHLLTGMVPSTPLAGRDSFGRAYPPEEIELALRRHPLSGPPQRHPHHRFDWRRESDPAALAAELLADGRLIGWFDGGSELGARALGSRSILADPRHQATREVLNTRIKHREFFRPFAPAVLAEHAPAWFDLDSDSPYMLFAPRVREERRHRLGAVTHVDGTARVQTVDAAAHPAFHRLISRFGELTGVPAVLNTSFNDREPIVESPAHALATFCHTDLDALVFSDGFVVSKSDDRLSKP</sequence>
<evidence type="ECO:0000313" key="5">
    <source>
        <dbReference type="Proteomes" id="UP001212821"/>
    </source>
</evidence>
<dbReference type="InterPro" id="IPR031730">
    <property type="entry name" value="Carbam_trans_C"/>
</dbReference>
<organism evidence="4 5">
    <name type="scientific">Kitasatospora cathayae</name>
    <dbReference type="NCBI Taxonomy" id="3004092"/>
    <lineage>
        <taxon>Bacteria</taxon>
        <taxon>Bacillati</taxon>
        <taxon>Actinomycetota</taxon>
        <taxon>Actinomycetes</taxon>
        <taxon>Kitasatosporales</taxon>
        <taxon>Streptomycetaceae</taxon>
        <taxon>Kitasatospora</taxon>
    </lineage>
</organism>
<accession>A0ABY7Q9D3</accession>
<evidence type="ECO:0000259" key="3">
    <source>
        <dbReference type="Pfam" id="PF16861"/>
    </source>
</evidence>
<evidence type="ECO:0000259" key="2">
    <source>
        <dbReference type="Pfam" id="PF02543"/>
    </source>
</evidence>
<keyword evidence="5" id="KW-1185">Reference proteome</keyword>
<evidence type="ECO:0000256" key="1">
    <source>
        <dbReference type="ARBA" id="ARBA00006129"/>
    </source>
</evidence>
<feature type="domain" description="Carbamoyltransferase C-terminal" evidence="3">
    <location>
        <begin position="369"/>
        <end position="534"/>
    </location>
</feature>
<proteinExistence type="inferred from homology"/>
<dbReference type="InterPro" id="IPR043129">
    <property type="entry name" value="ATPase_NBD"/>
</dbReference>
<dbReference type="EMBL" id="CP115450">
    <property type="protein sequence ID" value="WBP89186.1"/>
    <property type="molecule type" value="Genomic_DNA"/>
</dbReference>
<dbReference type="Gene3D" id="3.30.420.40">
    <property type="match status" value="2"/>
</dbReference>
<comment type="similarity">
    <text evidence="1">Belongs to the NodU/CmcH family.</text>
</comment>